<evidence type="ECO:0008006" key="3">
    <source>
        <dbReference type="Google" id="ProtNLM"/>
    </source>
</evidence>
<evidence type="ECO:0000313" key="2">
    <source>
        <dbReference type="Proteomes" id="UP000608450"/>
    </source>
</evidence>
<evidence type="ECO:0000313" key="1">
    <source>
        <dbReference type="EMBL" id="MBG6286152.1"/>
    </source>
</evidence>
<proteinExistence type="predicted"/>
<dbReference type="RefSeq" id="WP_031688342.1">
    <property type="nucleotide sequence ID" value="NZ_JADTFC010000002.1"/>
</dbReference>
<reference evidence="1 2" key="1">
    <citation type="submission" date="2020-11" db="EMBL/GenBank/DDBJ databases">
        <title>Enhanced detection system for hospital associated transmission using whole genome sequencing surveillance.</title>
        <authorList>
            <person name="Harrison L.H."/>
            <person name="Van Tyne D."/>
            <person name="Marsh J.W."/>
            <person name="Griffith M.P."/>
            <person name="Snyder D.J."/>
            <person name="Cooper V.S."/>
            <person name="Mustapha M."/>
        </authorList>
    </citation>
    <scope>NUCLEOTIDE SEQUENCE [LARGE SCALE GENOMIC DNA]</scope>
    <source>
        <strain evidence="1 2">PSA00705</strain>
    </source>
</reference>
<protein>
    <recommendedName>
        <fullName evidence="3">Phage tail protein</fullName>
    </recommendedName>
</protein>
<accession>A0ABS0KDK4</accession>
<organism evidence="1 2">
    <name type="scientific">Pseudomonas nitroreducens</name>
    <dbReference type="NCBI Taxonomy" id="46680"/>
    <lineage>
        <taxon>Bacteria</taxon>
        <taxon>Pseudomonadati</taxon>
        <taxon>Pseudomonadota</taxon>
        <taxon>Gammaproteobacteria</taxon>
        <taxon>Pseudomonadales</taxon>
        <taxon>Pseudomonadaceae</taxon>
        <taxon>Pseudomonas</taxon>
    </lineage>
</organism>
<name>A0ABS0KDK4_PSENT</name>
<dbReference type="InterPro" id="IPR046583">
    <property type="entry name" value="DUF6631"/>
</dbReference>
<keyword evidence="2" id="KW-1185">Reference proteome</keyword>
<dbReference type="EMBL" id="JADTFC010000002">
    <property type="protein sequence ID" value="MBG6286152.1"/>
    <property type="molecule type" value="Genomic_DNA"/>
</dbReference>
<dbReference type="Pfam" id="PF20336">
    <property type="entry name" value="DUF6631"/>
    <property type="match status" value="1"/>
</dbReference>
<comment type="caution">
    <text evidence="1">The sequence shown here is derived from an EMBL/GenBank/DDBJ whole genome shotgun (WGS) entry which is preliminary data.</text>
</comment>
<sequence>MDDFKTFPLAPVVVTLSGTALELTPIRLGELPRLLAVVRPLAEDIGTDPDWMALLGRHGDAVLDLLAITTRRERAWVNDLSLEDAVQLVAAVFEVNADFFVAQVVPSIQGAAERLAPTLRTLTNAVGSPPGIAPSPA</sequence>
<dbReference type="Proteomes" id="UP000608450">
    <property type="component" value="Unassembled WGS sequence"/>
</dbReference>
<gene>
    <name evidence="1" type="ORF">I5I61_01720</name>
</gene>